<evidence type="ECO:0000313" key="3">
    <source>
        <dbReference type="Proteomes" id="UP001187471"/>
    </source>
</evidence>
<dbReference type="PANTHER" id="PTHR34365:SF2">
    <property type="entry name" value="ENOLASE (DUF1399)"/>
    <property type="match status" value="1"/>
</dbReference>
<dbReference type="InterPro" id="IPR057518">
    <property type="entry name" value="GRDP_C"/>
</dbReference>
<evidence type="ECO:0000313" key="2">
    <source>
        <dbReference type="EMBL" id="KAK2966387.1"/>
    </source>
</evidence>
<dbReference type="Proteomes" id="UP001187471">
    <property type="component" value="Unassembled WGS sequence"/>
</dbReference>
<comment type="caution">
    <text evidence="2">The sequence shown here is derived from an EMBL/GenBank/DDBJ whole genome shotgun (WGS) entry which is preliminary data.</text>
</comment>
<evidence type="ECO:0000259" key="1">
    <source>
        <dbReference type="Pfam" id="PF25335"/>
    </source>
</evidence>
<accession>A0AA88QE15</accession>
<protein>
    <recommendedName>
        <fullName evidence="1">GRPD C-terminal domain-containing protein</fullName>
    </recommendedName>
</protein>
<sequence>MSVSDGTSTTRSLSEISEQETVRLSIDLVAAARHSLGFLRLVAESQWLHHRPTMVEAIRRQVESCDDLGMYWYDELWMPLISDLMVGSNPPMIVPPLDIEWVWFCHTLNPVCYRQYCESRFSKLIGKFAIFNEENEEYALDVCREIWIRKYPCEPFENEVDSDMEDPVGRHEDLLGEVLKQKCIYTRFSEPYMSELVYLVAAKQRYRGFLYMLQKFGDGISCLSYPTAYSADVKEKEGYLGKMVAALETVKEEEVQETKKLWEKTFYQPYEKAGCPVITGAVKVKPPIYWVVTNTDANVKYKSMVPRFLLEVLGIVIDGSLTVVQYFDIKAVGRIHKSKKFVKYSYLYLMQYLKVCVMVRLNSDTKNMQGDSTNEFLRCRMIRGHGDLKLNTPIHKFPLDSWKKAWHLYCEFGTKGVVTELRGRGGHCFKGSHLRDSVTFAWNDLLRAPSLTLGKECDEKVRVVASMTPPVQGAYLLKCVPDRVTDDSGAMVSDVILRMNQYRPQEGRWLSRTVLDHLGRECFILRMRLSFTSLYRLGAGFWRRGGETPSNVKHEDRIVEILEGPWSYVAGSIGKAPGKVVGTATPKVPSEGWQASWSFSAGDELLIRWEPSTSIPGLSFQLTSCTSTESLVRLLKGRQIECGTEVKESRHVNDETEEEEEDGFVTLVRYSEENPTGKATALLNWKLSVVELLPEEDAVFVLLLCMSILRSVSEIRKEDVGNLLLRRRQKEAKPGTRNWGSVILHPSSSSCSPSMSSPHLHPWYWNAKAVMASDGVDQVTRQPALSYSPEEGGDKLYKRGLIA</sequence>
<name>A0AA88QE15_9ASTE</name>
<organism evidence="2 3">
    <name type="scientific">Escallonia rubra</name>
    <dbReference type="NCBI Taxonomy" id="112253"/>
    <lineage>
        <taxon>Eukaryota</taxon>
        <taxon>Viridiplantae</taxon>
        <taxon>Streptophyta</taxon>
        <taxon>Embryophyta</taxon>
        <taxon>Tracheophyta</taxon>
        <taxon>Spermatophyta</taxon>
        <taxon>Magnoliopsida</taxon>
        <taxon>eudicotyledons</taxon>
        <taxon>Gunneridae</taxon>
        <taxon>Pentapetalae</taxon>
        <taxon>asterids</taxon>
        <taxon>campanulids</taxon>
        <taxon>Escalloniales</taxon>
        <taxon>Escalloniaceae</taxon>
        <taxon>Escallonia</taxon>
    </lineage>
</organism>
<dbReference type="Pfam" id="PF25335">
    <property type="entry name" value="GRDP_C"/>
    <property type="match status" value="1"/>
</dbReference>
<dbReference type="EMBL" id="JAVXUO010003131">
    <property type="protein sequence ID" value="KAK2966387.1"/>
    <property type="molecule type" value="Genomic_DNA"/>
</dbReference>
<feature type="domain" description="GRPD C-terminal" evidence="1">
    <location>
        <begin position="514"/>
        <end position="691"/>
    </location>
</feature>
<reference evidence="2" key="1">
    <citation type="submission" date="2022-12" db="EMBL/GenBank/DDBJ databases">
        <title>Draft genome assemblies for two species of Escallonia (Escalloniales).</title>
        <authorList>
            <person name="Chanderbali A."/>
            <person name="Dervinis C."/>
            <person name="Anghel I."/>
            <person name="Soltis D."/>
            <person name="Soltis P."/>
            <person name="Zapata F."/>
        </authorList>
    </citation>
    <scope>NUCLEOTIDE SEQUENCE</scope>
    <source>
        <strain evidence="2">UCBG92.1500</strain>
        <tissue evidence="2">Leaf</tissue>
    </source>
</reference>
<dbReference type="PANTHER" id="PTHR34365">
    <property type="entry name" value="ENOLASE (DUF1399)"/>
    <property type="match status" value="1"/>
</dbReference>
<proteinExistence type="predicted"/>
<gene>
    <name evidence="2" type="ORF">RJ640_013697</name>
</gene>
<dbReference type="Pfam" id="PF07173">
    <property type="entry name" value="GRDP-like"/>
    <property type="match status" value="1"/>
</dbReference>
<dbReference type="AlphaFoldDB" id="A0AA88QE15"/>
<keyword evidence="3" id="KW-1185">Reference proteome</keyword>
<dbReference type="InterPro" id="IPR009836">
    <property type="entry name" value="GRDP-like"/>
</dbReference>